<reference evidence="1" key="1">
    <citation type="submission" date="2016-10" db="EMBL/GenBank/DDBJ databases">
        <title>CRISPR-Cas defence system in Roseofilum reptotaenium: evidence of a bacteriophage-cyanobacterium arms race in the coral black band disease.</title>
        <authorList>
            <person name="Buerger P."/>
            <person name="Wood-Charlson E.M."/>
            <person name="Weynberg K.D."/>
            <person name="Willis B."/>
            <person name="Van Oppen M.J."/>
        </authorList>
    </citation>
    <scope>NUCLEOTIDE SEQUENCE [LARGE SCALE GENOMIC DNA]</scope>
    <source>
        <strain evidence="1">AO1-A</strain>
    </source>
</reference>
<dbReference type="EMBL" id="MLAW01000001">
    <property type="protein sequence ID" value="OJJ27596.1"/>
    <property type="molecule type" value="Genomic_DNA"/>
</dbReference>
<dbReference type="SUPFAM" id="SSF52266">
    <property type="entry name" value="SGNH hydrolase"/>
    <property type="match status" value="1"/>
</dbReference>
<dbReference type="AlphaFoldDB" id="A0A1L9QY68"/>
<proteinExistence type="predicted"/>
<evidence type="ECO:0000313" key="2">
    <source>
        <dbReference type="Proteomes" id="UP000183940"/>
    </source>
</evidence>
<organism evidence="1 2">
    <name type="scientific">Roseofilum reptotaenium AO1-A</name>
    <dbReference type="NCBI Taxonomy" id="1925591"/>
    <lineage>
        <taxon>Bacteria</taxon>
        <taxon>Bacillati</taxon>
        <taxon>Cyanobacteriota</taxon>
        <taxon>Cyanophyceae</taxon>
        <taxon>Desertifilales</taxon>
        <taxon>Desertifilaceae</taxon>
        <taxon>Roseofilum</taxon>
    </lineage>
</organism>
<accession>A0A1L9QY68</accession>
<dbReference type="Proteomes" id="UP000183940">
    <property type="component" value="Unassembled WGS sequence"/>
</dbReference>
<evidence type="ECO:0000313" key="1">
    <source>
        <dbReference type="EMBL" id="OJJ27596.1"/>
    </source>
</evidence>
<gene>
    <name evidence="1" type="ORF">BI308_01115</name>
</gene>
<sequence length="319" mass="35236">MQTALRLGSWVLIAGIAWGIGYYHNARYGGNLSWLRRLYESKMAIASEPIEAPRRLLIMGGSGAHFTIDSVLLQEQLGIPVLNLGLDGPVGLNVILPSILQHVQPGDVVLLIPEYNFVLWDDDGISDRSAALAIATGQPTVGNIPAKELAQEGFLLGVLTLRGAVESTWDLIEEGKLTGYYSDVTAQGDPIAYQERTGKWWQMVVNKPPSKHAIKRISQFKTEVEAKGGTLILSLPWIYGDRNDKTIKNVQITIEKLEKIAPLIYDPDTLNVQSNVSWFADTHYHLNPEGRKVRGEQLVKELKPILDSLPEPNPTSGQN</sequence>
<comment type="caution">
    <text evidence="1">The sequence shown here is derived from an EMBL/GenBank/DDBJ whole genome shotgun (WGS) entry which is preliminary data.</text>
</comment>
<protein>
    <recommendedName>
        <fullName evidence="3">SGNH hydrolase-type esterase domain-containing protein</fullName>
    </recommendedName>
</protein>
<name>A0A1L9QY68_9CYAN</name>
<keyword evidence="2" id="KW-1185">Reference proteome</keyword>
<dbReference type="STRING" id="1925591.BI308_01115"/>
<evidence type="ECO:0008006" key="3">
    <source>
        <dbReference type="Google" id="ProtNLM"/>
    </source>
</evidence>